<sequence>MQLRVGNQAAIAQIAGDALSLKAKHVDVLLKFLCDYLRRGIITASYVRSKQMLADLLTKALDATKHSTLRALVRIG</sequence>
<reference evidence="1" key="1">
    <citation type="submission" date="2024-01" db="EMBL/GenBank/DDBJ databases">
        <authorList>
            <person name="Webb A."/>
        </authorList>
    </citation>
    <scope>NUCLEOTIDE SEQUENCE</scope>
    <source>
        <strain evidence="1">Pm1</strain>
    </source>
</reference>
<dbReference type="AlphaFoldDB" id="A0AAV1TQB7"/>
<name>A0AAV1TQB7_9STRA</name>
<proteinExistence type="predicted"/>
<dbReference type="Proteomes" id="UP001162060">
    <property type="component" value="Unassembled WGS sequence"/>
</dbReference>
<accession>A0AAV1TQB7</accession>
<evidence type="ECO:0000313" key="1">
    <source>
        <dbReference type="EMBL" id="CAK7923497.1"/>
    </source>
</evidence>
<gene>
    <name evidence="1" type="ORF">PM001_LOCUS8647</name>
</gene>
<evidence type="ECO:0000313" key="2">
    <source>
        <dbReference type="Proteomes" id="UP001162060"/>
    </source>
</evidence>
<organism evidence="1 2">
    <name type="scientific">Peronospora matthiolae</name>
    <dbReference type="NCBI Taxonomy" id="2874970"/>
    <lineage>
        <taxon>Eukaryota</taxon>
        <taxon>Sar</taxon>
        <taxon>Stramenopiles</taxon>
        <taxon>Oomycota</taxon>
        <taxon>Peronosporomycetes</taxon>
        <taxon>Peronosporales</taxon>
        <taxon>Peronosporaceae</taxon>
        <taxon>Peronospora</taxon>
    </lineage>
</organism>
<dbReference type="EMBL" id="CAKLBY020000069">
    <property type="protein sequence ID" value="CAK7923497.1"/>
    <property type="molecule type" value="Genomic_DNA"/>
</dbReference>
<protein>
    <submittedName>
        <fullName evidence="1">Uncharacterized protein</fullName>
    </submittedName>
</protein>
<comment type="caution">
    <text evidence="1">The sequence shown here is derived from an EMBL/GenBank/DDBJ whole genome shotgun (WGS) entry which is preliminary data.</text>
</comment>